<gene>
    <name evidence="2" type="ORF">EW139_03620</name>
</gene>
<dbReference type="InterPro" id="IPR001932">
    <property type="entry name" value="PPM-type_phosphatase-like_dom"/>
</dbReference>
<feature type="domain" description="PPM-type phosphatase" evidence="1">
    <location>
        <begin position="2"/>
        <end position="241"/>
    </location>
</feature>
<protein>
    <submittedName>
        <fullName evidence="2">Serine/threonine-protein phosphatase</fullName>
    </submittedName>
</protein>
<reference evidence="2 3" key="1">
    <citation type="submission" date="2019-03" db="EMBL/GenBank/DDBJ databases">
        <title>Complete Genome Sequence of Leuconostoc kimchii strain NKJ218 Isolated from Homemade Kimchi.</title>
        <authorList>
            <person name="Jung J.Y."/>
            <person name="Jin H.M."/>
            <person name="Jung J.-W."/>
            <person name="Lee S.-Y."/>
            <person name="Ryu B.-G."/>
            <person name="Han S.-S."/>
            <person name="Kang H.K."/>
            <person name="Choi H.W."/>
            <person name="Chung E.J."/>
            <person name="Choi K.-M."/>
        </authorList>
    </citation>
    <scope>NUCLEOTIDE SEQUENCE [LARGE SCALE GENOMIC DNA]</scope>
    <source>
        <strain evidence="2 3">NKJ218</strain>
    </source>
</reference>
<dbReference type="InterPro" id="IPR015655">
    <property type="entry name" value="PP2C"/>
</dbReference>
<accession>A0ABX5SM76</accession>
<proteinExistence type="predicted"/>
<dbReference type="RefSeq" id="WP_013102631.1">
    <property type="nucleotide sequence ID" value="NZ_CP037939.1"/>
</dbReference>
<evidence type="ECO:0000313" key="2">
    <source>
        <dbReference type="EMBL" id="QBR47256.1"/>
    </source>
</evidence>
<dbReference type="SMART" id="SM00332">
    <property type="entry name" value="PP2Cc"/>
    <property type="match status" value="1"/>
</dbReference>
<dbReference type="PANTHER" id="PTHR47992">
    <property type="entry name" value="PROTEIN PHOSPHATASE"/>
    <property type="match status" value="1"/>
</dbReference>
<dbReference type="InterPro" id="IPR036457">
    <property type="entry name" value="PPM-type-like_dom_sf"/>
</dbReference>
<dbReference type="Proteomes" id="UP000295756">
    <property type="component" value="Chromosome"/>
</dbReference>
<keyword evidence="3" id="KW-1185">Reference proteome</keyword>
<dbReference type="SUPFAM" id="SSF81606">
    <property type="entry name" value="PP2C-like"/>
    <property type="match status" value="1"/>
</dbReference>
<dbReference type="PROSITE" id="PS51746">
    <property type="entry name" value="PPM_2"/>
    <property type="match status" value="1"/>
</dbReference>
<dbReference type="EMBL" id="CP037939">
    <property type="protein sequence ID" value="QBR47256.1"/>
    <property type="molecule type" value="Genomic_DNA"/>
</dbReference>
<evidence type="ECO:0000313" key="3">
    <source>
        <dbReference type="Proteomes" id="UP000295756"/>
    </source>
</evidence>
<dbReference type="Pfam" id="PF13672">
    <property type="entry name" value="PP2C_2"/>
    <property type="match status" value="1"/>
</dbReference>
<dbReference type="Gene3D" id="3.60.40.10">
    <property type="entry name" value="PPM-type phosphatase domain"/>
    <property type="match status" value="1"/>
</dbReference>
<sequence length="248" mass="27163">MQIAFHTDPGIKRDENQDYVGAFTNKKGTVMVIVADGVTSTEGGEVASAMAVEHFGHAWENTTIETIKLAATWIAETTNHENKVILEVGKRFDDLKTMATTLVLAILFDEQVLIGNLGDSKAFLLHQDRFSQLSFDHNLKNELIRAGTVSQADAENVPNANSVTRFLGVDEHANVEIKQYPFLGDDMLFLTSDGITKVLDSSSIKQVMRAETSLNSRACELIRAANSHGAPDNVTALLVSRSNKKDTK</sequence>
<dbReference type="CDD" id="cd00143">
    <property type="entry name" value="PP2Cc"/>
    <property type="match status" value="1"/>
</dbReference>
<dbReference type="SMART" id="SM00331">
    <property type="entry name" value="PP2C_SIG"/>
    <property type="match status" value="1"/>
</dbReference>
<evidence type="ECO:0000259" key="1">
    <source>
        <dbReference type="PROSITE" id="PS51746"/>
    </source>
</evidence>
<name>A0ABX5SM76_9LACO</name>
<organism evidence="2 3">
    <name type="scientific">Leuconostoc kimchii</name>
    <dbReference type="NCBI Taxonomy" id="136609"/>
    <lineage>
        <taxon>Bacteria</taxon>
        <taxon>Bacillati</taxon>
        <taxon>Bacillota</taxon>
        <taxon>Bacilli</taxon>
        <taxon>Lactobacillales</taxon>
        <taxon>Lactobacillaceae</taxon>
        <taxon>Leuconostoc</taxon>
    </lineage>
</organism>